<dbReference type="Proteomes" id="UP000069549">
    <property type="component" value="Unassembled WGS sequence"/>
</dbReference>
<evidence type="ECO:0000313" key="1">
    <source>
        <dbReference type="EMBL" id="CXH17390.1"/>
    </source>
</evidence>
<accession>A0A0Y9PTU8</accession>
<dbReference type="EMBL" id="FFUQ01000417">
    <property type="protein sequence ID" value="CXH17390.1"/>
    <property type="molecule type" value="Genomic_DNA"/>
</dbReference>
<dbReference type="EMBL" id="LT160034">
    <property type="protein sequence ID" value="CXJ29246.1"/>
    <property type="molecule type" value="Genomic_DNA"/>
</dbReference>
<organism evidence="1 3">
    <name type="scientific">Plasmodium berghei</name>
    <dbReference type="NCBI Taxonomy" id="5821"/>
    <lineage>
        <taxon>Eukaryota</taxon>
        <taxon>Sar</taxon>
        <taxon>Alveolata</taxon>
        <taxon>Apicomplexa</taxon>
        <taxon>Aconoidasida</taxon>
        <taxon>Haemosporida</taxon>
        <taxon>Plasmodiidae</taxon>
        <taxon>Plasmodium</taxon>
        <taxon>Plasmodium (Vinckeia)</taxon>
    </lineage>
</organism>
<dbReference type="Proteomes" id="UP000069549">
    <property type="component" value="Chromosome 14"/>
</dbReference>
<proteinExistence type="predicted"/>
<name>A0A0Y9PTU8_PLABE</name>
<reference evidence="1 3" key="1">
    <citation type="submission" date="2016-02" db="EMBL/GenBank/DDBJ databases">
        <authorList>
            <consortium name="Pathogen Informatics"/>
        </authorList>
    </citation>
    <scope>NUCLEOTIDE SEQUENCE [LARGE SCALE GENOMIC DNA]</scope>
    <source>
        <strain evidence="1 3">K173</strain>
    </source>
</reference>
<evidence type="ECO:0000313" key="2">
    <source>
        <dbReference type="EMBL" id="CXJ29246.1"/>
    </source>
</evidence>
<dbReference type="AlphaFoldDB" id="A0A0Y9PTU8"/>
<dbReference type="VEuPathDB" id="PlasmoDB:PBANKA_1462100"/>
<sequence length="167" mass="20027">MDNEQIELRKLLKKLKKKKIGLPFKYENNGIFDIKSDEKEFDDYINDIDSDNNIKKYKDVYNNFENNINDYFSEYTERIICSSINRNFKIHNKKTEEIFSTPFDTIYQEFNYGTLRTQKLRDYENREKYFTSPLSEIESDSSDFSVSSDKNNKDEDVYLKDITKCGN</sequence>
<gene>
    <name evidence="2" type="ORF">PBK173_000489600</name>
    <name evidence="1" type="ORF">PBK173_000525700</name>
</gene>
<protein>
    <submittedName>
        <fullName evidence="1">Uncharacterized protein</fullName>
    </submittedName>
</protein>
<evidence type="ECO:0000313" key="3">
    <source>
        <dbReference type="Proteomes" id="UP000069549"/>
    </source>
</evidence>